<dbReference type="AlphaFoldDB" id="A0AAU8HTC6"/>
<dbReference type="EMBL" id="CP159485">
    <property type="protein sequence ID" value="XCI28801.1"/>
    <property type="molecule type" value="Genomic_DNA"/>
</dbReference>
<keyword evidence="1" id="KW-0472">Membrane</keyword>
<evidence type="ECO:0000256" key="1">
    <source>
        <dbReference type="SAM" id="Phobius"/>
    </source>
</evidence>
<reference evidence="2" key="1">
    <citation type="journal article" date="2018" name="Antonie Van Leeuwenhoek">
        <title>Proteinivorax hydrogeniformans sp. nov., an anaerobic, haloalkaliphilic bacterium fermenting proteinaceous compounds with high hydrogen production.</title>
        <authorList>
            <person name="Boltyanskaya Y."/>
            <person name="Detkova E."/>
            <person name="Pimenov N."/>
            <person name="Kevbrin V."/>
        </authorList>
    </citation>
    <scope>NUCLEOTIDE SEQUENCE</scope>
    <source>
        <strain evidence="2">Z-710</strain>
    </source>
</reference>
<feature type="transmembrane region" description="Helical" evidence="1">
    <location>
        <begin position="7"/>
        <end position="27"/>
    </location>
</feature>
<reference evidence="2" key="2">
    <citation type="submission" date="2024-06" db="EMBL/GenBank/DDBJ databases">
        <authorList>
            <person name="Petrova K.O."/>
            <person name="Toshchakov S.V."/>
            <person name="Boltjanskaja Y.V."/>
            <person name="Kevbrin V.V."/>
        </authorList>
    </citation>
    <scope>NUCLEOTIDE SEQUENCE</scope>
    <source>
        <strain evidence="2">Z-710</strain>
    </source>
</reference>
<keyword evidence="1" id="KW-0812">Transmembrane</keyword>
<gene>
    <name evidence="2" type="ORF">PRVXH_000074</name>
</gene>
<feature type="transmembrane region" description="Helical" evidence="1">
    <location>
        <begin position="106"/>
        <end position="128"/>
    </location>
</feature>
<keyword evidence="1" id="KW-1133">Transmembrane helix</keyword>
<feature type="transmembrane region" description="Helical" evidence="1">
    <location>
        <begin position="47"/>
        <end position="65"/>
    </location>
</feature>
<organism evidence="2">
    <name type="scientific">Proteinivorax hydrogeniformans</name>
    <dbReference type="NCBI Taxonomy" id="1826727"/>
    <lineage>
        <taxon>Bacteria</taxon>
        <taxon>Bacillati</taxon>
        <taxon>Bacillota</taxon>
        <taxon>Clostridia</taxon>
        <taxon>Eubacteriales</taxon>
        <taxon>Proteinivoracaceae</taxon>
        <taxon>Proteinivorax</taxon>
    </lineage>
</organism>
<accession>A0AAU8HTC6</accession>
<protein>
    <submittedName>
        <fullName evidence="2">Uncharacterized protein</fullName>
    </submittedName>
</protein>
<proteinExistence type="predicted"/>
<feature type="transmembrane region" description="Helical" evidence="1">
    <location>
        <begin position="77"/>
        <end position="100"/>
    </location>
</feature>
<dbReference type="RefSeq" id="WP_353893353.1">
    <property type="nucleotide sequence ID" value="NZ_CP159485.1"/>
</dbReference>
<name>A0AAU8HTC6_9FIRM</name>
<evidence type="ECO:0000313" key="2">
    <source>
        <dbReference type="EMBL" id="XCI28801.1"/>
    </source>
</evidence>
<sequence length="134" mass="14650">MITILTFILITVIVTTTAYFINTFVYAKSKDYSVIAAAVVEETLKTIGGLIAGSILYLHITFGVIEALTEIKIKERVSVLPAIFSILGHTAFGYITITVYRLTGNVFYGILSGIFSHIIYNSLVIGLVNSIKKP</sequence>